<dbReference type="InterPro" id="IPR006369">
    <property type="entry name" value="Protohaem_IX_farnesylTrfase"/>
</dbReference>
<feature type="transmembrane region" description="Helical" evidence="14">
    <location>
        <begin position="119"/>
        <end position="137"/>
    </location>
</feature>
<keyword evidence="5 14" id="KW-0808">Transferase</keyword>
<dbReference type="GO" id="GO:0008495">
    <property type="term" value="F:protoheme IX farnesyltransferase activity"/>
    <property type="evidence" value="ECO:0007669"/>
    <property type="project" value="UniProtKB-EC"/>
</dbReference>
<comment type="similarity">
    <text evidence="14">Belongs to the UbiA prenyltransferase family. Protoheme IX farnesyltransferase subfamily.</text>
</comment>
<feature type="transmembrane region" description="Helical" evidence="14">
    <location>
        <begin position="90"/>
        <end position="113"/>
    </location>
</feature>
<keyword evidence="4 14" id="KW-1003">Cell membrane</keyword>
<feature type="transmembrane region" description="Helical" evidence="14">
    <location>
        <begin position="23"/>
        <end position="43"/>
    </location>
</feature>
<dbReference type="NCBIfam" id="TIGR01473">
    <property type="entry name" value="cyoE_ctaB"/>
    <property type="match status" value="1"/>
</dbReference>
<feature type="transmembrane region" description="Helical" evidence="14">
    <location>
        <begin position="49"/>
        <end position="69"/>
    </location>
</feature>
<dbReference type="EC" id="2.5.1.141" evidence="3 14"/>
<dbReference type="InterPro" id="IPR044878">
    <property type="entry name" value="UbiA_sf"/>
</dbReference>
<evidence type="ECO:0000256" key="13">
    <source>
        <dbReference type="ARBA" id="ARBA00047690"/>
    </source>
</evidence>
<feature type="transmembrane region" description="Helical" evidence="14">
    <location>
        <begin position="272"/>
        <end position="289"/>
    </location>
</feature>
<dbReference type="Gene3D" id="1.10.357.140">
    <property type="entry name" value="UbiA prenyltransferase"/>
    <property type="match status" value="1"/>
</dbReference>
<name>A0ABV2SHJ5_9GAMM</name>
<dbReference type="PROSITE" id="PS00943">
    <property type="entry name" value="UBIA"/>
    <property type="match status" value="1"/>
</dbReference>
<evidence type="ECO:0000256" key="11">
    <source>
        <dbReference type="ARBA" id="ARBA00040810"/>
    </source>
</evidence>
<dbReference type="Pfam" id="PF01040">
    <property type="entry name" value="UbiA"/>
    <property type="match status" value="1"/>
</dbReference>
<organism evidence="15 16">
    <name type="scientific">Endozoicomonas lisbonensis</name>
    <dbReference type="NCBI Taxonomy" id="3120522"/>
    <lineage>
        <taxon>Bacteria</taxon>
        <taxon>Pseudomonadati</taxon>
        <taxon>Pseudomonadota</taxon>
        <taxon>Gammaproteobacteria</taxon>
        <taxon>Oceanospirillales</taxon>
        <taxon>Endozoicomonadaceae</taxon>
        <taxon>Endozoicomonas</taxon>
    </lineage>
</organism>
<evidence type="ECO:0000256" key="12">
    <source>
        <dbReference type="ARBA" id="ARBA00042475"/>
    </source>
</evidence>
<evidence type="ECO:0000256" key="4">
    <source>
        <dbReference type="ARBA" id="ARBA00022475"/>
    </source>
</evidence>
<comment type="pathway">
    <text evidence="2 14">Porphyrin-containing compound metabolism; heme O biosynthesis; heme O from protoheme: step 1/1.</text>
</comment>
<feature type="transmembrane region" description="Helical" evidence="14">
    <location>
        <begin position="144"/>
        <end position="163"/>
    </location>
</feature>
<comment type="miscellaneous">
    <text evidence="14">Carbon 2 of the heme B porphyrin ring is defined according to the Fischer nomenclature.</text>
</comment>
<dbReference type="Proteomes" id="UP001549366">
    <property type="component" value="Unassembled WGS sequence"/>
</dbReference>
<keyword evidence="16" id="KW-1185">Reference proteome</keyword>
<dbReference type="CDD" id="cd13957">
    <property type="entry name" value="PT_UbiA_Cox10"/>
    <property type="match status" value="1"/>
</dbReference>
<evidence type="ECO:0000313" key="15">
    <source>
        <dbReference type="EMBL" id="MET4757235.1"/>
    </source>
</evidence>
<evidence type="ECO:0000256" key="5">
    <source>
        <dbReference type="ARBA" id="ARBA00022679"/>
    </source>
</evidence>
<dbReference type="RefSeq" id="WP_354007405.1">
    <property type="nucleotide sequence ID" value="NZ_JBEWTA010000001.1"/>
</dbReference>
<dbReference type="EMBL" id="JBEWTB010000002">
    <property type="protein sequence ID" value="MET4757235.1"/>
    <property type="molecule type" value="Genomic_DNA"/>
</dbReference>
<protein>
    <recommendedName>
        <fullName evidence="11 14">Protoheme IX farnesyltransferase</fullName>
        <ecNumber evidence="3 14">2.5.1.141</ecNumber>
    </recommendedName>
    <alternativeName>
        <fullName evidence="12 14">Heme B farnesyltransferase</fullName>
    </alternativeName>
    <alternativeName>
        <fullName evidence="10 14">Heme O synthase</fullName>
    </alternativeName>
</protein>
<evidence type="ECO:0000256" key="1">
    <source>
        <dbReference type="ARBA" id="ARBA00004651"/>
    </source>
</evidence>
<dbReference type="InterPro" id="IPR000537">
    <property type="entry name" value="UbiA_prenyltransferase"/>
</dbReference>
<evidence type="ECO:0000256" key="8">
    <source>
        <dbReference type="ARBA" id="ARBA00023133"/>
    </source>
</evidence>
<comment type="function">
    <text evidence="14">Converts heme B (protoheme IX) to heme O by substitution of the vinyl group on carbon 2 of heme B porphyrin ring with a hydroxyethyl farnesyl side group.</text>
</comment>
<feature type="transmembrane region" description="Helical" evidence="14">
    <location>
        <begin position="212"/>
        <end position="234"/>
    </location>
</feature>
<evidence type="ECO:0000256" key="14">
    <source>
        <dbReference type="HAMAP-Rule" id="MF_00154"/>
    </source>
</evidence>
<gene>
    <name evidence="14" type="primary">cyoE</name>
    <name evidence="15" type="ORF">V5J35_002427</name>
</gene>
<sequence length="295" mass="32351">MNKVTYSEPVHWKDYLELTKPKVVALIMLTVVIGMCLATPGIVPLDILFFGNIGIALSAASAAVINHVVDRRIDNIMARTHKRPVAEGRIAPGQAITFAFVLGVTGMAMLVWLVNPLTAWLTLASLIGYAVVYTSFLKRATPQNIVIGGLAGAAPPLLGWTSVTGQFDGNALLLVLIIFAWTPPHFWALAIHRKKEYARADIPMLPVTHGEAYTKLHIVLYTVIMILVSVLPFLTGMSGLLYLAGALGLGGRFLYWSIALMRDSRPHAAIKTFKYSITYLMLLFVFLLADHYTAF</sequence>
<feature type="transmembrane region" description="Helical" evidence="14">
    <location>
        <begin position="169"/>
        <end position="191"/>
    </location>
</feature>
<dbReference type="HAMAP" id="MF_00154">
    <property type="entry name" value="CyoE_CtaB"/>
    <property type="match status" value="1"/>
</dbReference>
<evidence type="ECO:0000256" key="10">
    <source>
        <dbReference type="ARBA" id="ARBA00030253"/>
    </source>
</evidence>
<evidence type="ECO:0000256" key="3">
    <source>
        <dbReference type="ARBA" id="ARBA00012292"/>
    </source>
</evidence>
<comment type="caution">
    <text evidence="15">The sequence shown here is derived from an EMBL/GenBank/DDBJ whole genome shotgun (WGS) entry which is preliminary data.</text>
</comment>
<accession>A0ABV2SHJ5</accession>
<evidence type="ECO:0000313" key="16">
    <source>
        <dbReference type="Proteomes" id="UP001549366"/>
    </source>
</evidence>
<comment type="subcellular location">
    <subcellularLocation>
        <location evidence="1 14">Cell membrane</location>
        <topology evidence="1 14">Multi-pass membrane protein</topology>
    </subcellularLocation>
</comment>
<proteinExistence type="inferred from homology"/>
<dbReference type="PANTHER" id="PTHR43448:SF7">
    <property type="entry name" value="4-HYDROXYBENZOATE SOLANESYLTRANSFERASE"/>
    <property type="match status" value="1"/>
</dbReference>
<keyword evidence="6 14" id="KW-0812">Transmembrane</keyword>
<evidence type="ECO:0000256" key="9">
    <source>
        <dbReference type="ARBA" id="ARBA00023136"/>
    </source>
</evidence>
<comment type="catalytic activity">
    <reaction evidence="13 14">
        <text>heme b + (2E,6E)-farnesyl diphosphate + H2O = Fe(II)-heme o + diphosphate</text>
        <dbReference type="Rhea" id="RHEA:28070"/>
        <dbReference type="ChEBI" id="CHEBI:15377"/>
        <dbReference type="ChEBI" id="CHEBI:33019"/>
        <dbReference type="ChEBI" id="CHEBI:60344"/>
        <dbReference type="ChEBI" id="CHEBI:60530"/>
        <dbReference type="ChEBI" id="CHEBI:175763"/>
        <dbReference type="EC" id="2.5.1.141"/>
    </reaction>
</comment>
<feature type="transmembrane region" description="Helical" evidence="14">
    <location>
        <begin position="240"/>
        <end position="260"/>
    </location>
</feature>
<dbReference type="NCBIfam" id="NF003349">
    <property type="entry name" value="PRK04375.1-2"/>
    <property type="match status" value="1"/>
</dbReference>
<dbReference type="InterPro" id="IPR030470">
    <property type="entry name" value="UbiA_prenylTrfase_CS"/>
</dbReference>
<evidence type="ECO:0000256" key="2">
    <source>
        <dbReference type="ARBA" id="ARBA00004919"/>
    </source>
</evidence>
<keyword evidence="8 14" id="KW-0350">Heme biosynthesis</keyword>
<keyword evidence="7 14" id="KW-1133">Transmembrane helix</keyword>
<evidence type="ECO:0000256" key="6">
    <source>
        <dbReference type="ARBA" id="ARBA00022692"/>
    </source>
</evidence>
<reference evidence="15 16" key="1">
    <citation type="submission" date="2024-06" db="EMBL/GenBank/DDBJ databases">
        <title>Genomic Encyclopedia of Type Strains, Phase V (KMG-V): Genome sequencing to study the core and pangenomes of soil and plant-associated prokaryotes.</title>
        <authorList>
            <person name="Whitman W."/>
        </authorList>
    </citation>
    <scope>NUCLEOTIDE SEQUENCE [LARGE SCALE GENOMIC DNA]</scope>
    <source>
        <strain evidence="15 16">NE40</strain>
    </source>
</reference>
<keyword evidence="9 14" id="KW-0472">Membrane</keyword>
<evidence type="ECO:0000256" key="7">
    <source>
        <dbReference type="ARBA" id="ARBA00022989"/>
    </source>
</evidence>
<dbReference type="PANTHER" id="PTHR43448">
    <property type="entry name" value="PROTOHEME IX FARNESYLTRANSFERASE, MITOCHONDRIAL"/>
    <property type="match status" value="1"/>
</dbReference>